<name>A0A7R7DRT7_9ACTN</name>
<dbReference type="EC" id="2.7.11.1" evidence="1"/>
<dbReference type="Pfam" id="PF03793">
    <property type="entry name" value="PASTA"/>
    <property type="match status" value="4"/>
</dbReference>
<dbReference type="Gene3D" id="3.30.200.20">
    <property type="entry name" value="Phosphorylase Kinase, domain 1"/>
    <property type="match status" value="1"/>
</dbReference>
<feature type="transmembrane region" description="Helical" evidence="9">
    <location>
        <begin position="332"/>
        <end position="353"/>
    </location>
</feature>
<dbReference type="PROSITE" id="PS51178">
    <property type="entry name" value="PASTA"/>
    <property type="match status" value="4"/>
</dbReference>
<keyword evidence="9" id="KW-1133">Transmembrane helix</keyword>
<evidence type="ECO:0000256" key="4">
    <source>
        <dbReference type="ARBA" id="ARBA00022741"/>
    </source>
</evidence>
<dbReference type="InterPro" id="IPR011009">
    <property type="entry name" value="Kinase-like_dom_sf"/>
</dbReference>
<comment type="catalytic activity">
    <reaction evidence="7">
        <text>L-threonyl-[protein] + ATP = O-phospho-L-threonyl-[protein] + ADP + H(+)</text>
        <dbReference type="Rhea" id="RHEA:46608"/>
        <dbReference type="Rhea" id="RHEA-COMP:11060"/>
        <dbReference type="Rhea" id="RHEA-COMP:11605"/>
        <dbReference type="ChEBI" id="CHEBI:15378"/>
        <dbReference type="ChEBI" id="CHEBI:30013"/>
        <dbReference type="ChEBI" id="CHEBI:30616"/>
        <dbReference type="ChEBI" id="CHEBI:61977"/>
        <dbReference type="ChEBI" id="CHEBI:456216"/>
        <dbReference type="EC" id="2.7.11.1"/>
    </reaction>
</comment>
<dbReference type="SUPFAM" id="SSF56112">
    <property type="entry name" value="Protein kinase-like (PK-like)"/>
    <property type="match status" value="1"/>
</dbReference>
<dbReference type="GO" id="GO:0045717">
    <property type="term" value="P:negative regulation of fatty acid biosynthetic process"/>
    <property type="evidence" value="ECO:0007669"/>
    <property type="project" value="UniProtKB-ARBA"/>
</dbReference>
<feature type="domain" description="PASTA" evidence="11">
    <location>
        <begin position="490"/>
        <end position="556"/>
    </location>
</feature>
<evidence type="ECO:0000313" key="12">
    <source>
        <dbReference type="EMBL" id="BCJ36627.1"/>
    </source>
</evidence>
<reference evidence="12 13" key="1">
    <citation type="submission" date="2020-08" db="EMBL/GenBank/DDBJ databases">
        <title>Whole genome shotgun sequence of Actinocatenispora thailandica NBRC 105041.</title>
        <authorList>
            <person name="Komaki H."/>
            <person name="Tamura T."/>
        </authorList>
    </citation>
    <scope>NUCLEOTIDE SEQUENCE [LARGE SCALE GENOMIC DNA]</scope>
    <source>
        <strain evidence="12 13">NBRC 105041</strain>
    </source>
</reference>
<dbReference type="Gene3D" id="1.10.510.10">
    <property type="entry name" value="Transferase(Phosphotransferase) domain 1"/>
    <property type="match status" value="1"/>
</dbReference>
<dbReference type="InterPro" id="IPR008271">
    <property type="entry name" value="Ser/Thr_kinase_AS"/>
</dbReference>
<dbReference type="Proteomes" id="UP000611640">
    <property type="component" value="Chromosome"/>
</dbReference>
<keyword evidence="3" id="KW-0808">Transferase</keyword>
<dbReference type="GO" id="GO:0004674">
    <property type="term" value="F:protein serine/threonine kinase activity"/>
    <property type="evidence" value="ECO:0007669"/>
    <property type="project" value="UniProtKB-KW"/>
</dbReference>
<dbReference type="FunFam" id="3.30.200.20:FF:000035">
    <property type="entry name" value="Serine/threonine protein kinase Stk1"/>
    <property type="match status" value="1"/>
</dbReference>
<feature type="domain" description="PASTA" evidence="11">
    <location>
        <begin position="423"/>
        <end position="489"/>
    </location>
</feature>
<dbReference type="CDD" id="cd14014">
    <property type="entry name" value="STKc_PknB_like"/>
    <property type="match status" value="1"/>
</dbReference>
<dbReference type="CDD" id="cd06577">
    <property type="entry name" value="PASTA_pknB"/>
    <property type="match status" value="4"/>
</dbReference>
<dbReference type="KEGG" id="atl:Athai_41300"/>
<dbReference type="PROSITE" id="PS00108">
    <property type="entry name" value="PROTEIN_KINASE_ST"/>
    <property type="match status" value="1"/>
</dbReference>
<dbReference type="EMBL" id="AP023355">
    <property type="protein sequence ID" value="BCJ36627.1"/>
    <property type="molecule type" value="Genomic_DNA"/>
</dbReference>
<feature type="domain" description="PASTA" evidence="11">
    <location>
        <begin position="557"/>
        <end position="619"/>
    </location>
</feature>
<keyword evidence="5 12" id="KW-0418">Kinase</keyword>
<dbReference type="Gene3D" id="3.30.10.20">
    <property type="match status" value="4"/>
</dbReference>
<dbReference type="SUPFAM" id="SSF54184">
    <property type="entry name" value="Penicillin-binding protein 2x (pbp-2x), c-terminal domain"/>
    <property type="match status" value="1"/>
</dbReference>
<dbReference type="SMART" id="SM00220">
    <property type="entry name" value="S_TKc"/>
    <property type="match status" value="1"/>
</dbReference>
<evidence type="ECO:0000256" key="1">
    <source>
        <dbReference type="ARBA" id="ARBA00012513"/>
    </source>
</evidence>
<dbReference type="AlphaFoldDB" id="A0A7R7DRT7"/>
<keyword evidence="2 12" id="KW-0723">Serine/threonine-protein kinase</keyword>
<evidence type="ECO:0000256" key="5">
    <source>
        <dbReference type="ARBA" id="ARBA00022777"/>
    </source>
</evidence>
<sequence>MDATTADPLVGVLLDGRYRIRRRIARGGMATVYQAIDTRLERIVAIKIIHPEFAGNEAFRSRFDREAKTIAALTHPNVVAVFDSGRHDGLPYLVMEYVPGRTLRDVLTARGRLSPVEAVEVAEPMLAALAAAHRAGLVHRDVKPENILIGEPDGPVDGPLHEPVVKVADFGLARAVEQTSEDTGGQLMATVAYVPPELVRTGHADTRSDVYSAGIVLFELVTGSVPFRGDDPTAVAYQHVERDVPAPSSLLPGLPPALDEVIGRATRRDPQQRPADAGALLSRLRAARGDIEAGVRTVAHHTVLLPTARRPDRESEPVQAWQPRRPRIRRGALVAAIVVVVLGLVAGVGGWWLGAGRYTQAPSLLAVGKQTAEHRARQKGFQLRWAPARFSETTRRGTVLSQDPQPGGRVLSGGTITVVLSKGPERHTIPQLAGTDAGDAARQLGGWHLTVHRKEAYSSSVDVGDVISVQPKPGTVVRPGASVTLTVSKGAAPATVPDLTGMNSDDASSELSDMHLDVKVVQKQSESVAEGDVISQRPKPGTGVELGATVTIVVSSGPPKVEVPDVTGMKYGEAKKKLSDAGFEVRGLGIVRDGATVRKQTPDGGSQQPKGSTITLWVI</sequence>
<dbReference type="PROSITE" id="PS50011">
    <property type="entry name" value="PROTEIN_KINASE_DOM"/>
    <property type="match status" value="1"/>
</dbReference>
<evidence type="ECO:0000256" key="2">
    <source>
        <dbReference type="ARBA" id="ARBA00022527"/>
    </source>
</evidence>
<evidence type="ECO:0000259" key="11">
    <source>
        <dbReference type="PROSITE" id="PS51178"/>
    </source>
</evidence>
<organism evidence="12 13">
    <name type="scientific">Actinocatenispora thailandica</name>
    <dbReference type="NCBI Taxonomy" id="227318"/>
    <lineage>
        <taxon>Bacteria</taxon>
        <taxon>Bacillati</taxon>
        <taxon>Actinomycetota</taxon>
        <taxon>Actinomycetes</taxon>
        <taxon>Micromonosporales</taxon>
        <taxon>Micromonosporaceae</taxon>
        <taxon>Actinocatenispora</taxon>
    </lineage>
</organism>
<dbReference type="PANTHER" id="PTHR43289:SF34">
    <property type="entry name" value="SERINE_THREONINE-PROTEIN KINASE YBDM-RELATED"/>
    <property type="match status" value="1"/>
</dbReference>
<keyword evidence="9" id="KW-0812">Transmembrane</keyword>
<evidence type="ECO:0000256" key="6">
    <source>
        <dbReference type="ARBA" id="ARBA00022840"/>
    </source>
</evidence>
<dbReference type="GO" id="GO:0005524">
    <property type="term" value="F:ATP binding"/>
    <property type="evidence" value="ECO:0007669"/>
    <property type="project" value="UniProtKB-KW"/>
</dbReference>
<dbReference type="SMART" id="SM00740">
    <property type="entry name" value="PASTA"/>
    <property type="match status" value="4"/>
</dbReference>
<gene>
    <name evidence="12" type="ORF">Athai_41300</name>
</gene>
<dbReference type="NCBIfam" id="NF033483">
    <property type="entry name" value="PknB_PASTA_kin"/>
    <property type="match status" value="1"/>
</dbReference>
<keyword evidence="13" id="KW-1185">Reference proteome</keyword>
<dbReference type="Pfam" id="PF00069">
    <property type="entry name" value="Pkinase"/>
    <property type="match status" value="1"/>
</dbReference>
<feature type="domain" description="PASTA" evidence="11">
    <location>
        <begin position="355"/>
        <end position="422"/>
    </location>
</feature>
<evidence type="ECO:0000259" key="10">
    <source>
        <dbReference type="PROSITE" id="PS50011"/>
    </source>
</evidence>
<proteinExistence type="predicted"/>
<keyword evidence="9" id="KW-0472">Membrane</keyword>
<dbReference type="PANTHER" id="PTHR43289">
    <property type="entry name" value="MITOGEN-ACTIVATED PROTEIN KINASE KINASE KINASE 20-RELATED"/>
    <property type="match status" value="1"/>
</dbReference>
<dbReference type="InterPro" id="IPR000719">
    <property type="entry name" value="Prot_kinase_dom"/>
</dbReference>
<evidence type="ECO:0000256" key="7">
    <source>
        <dbReference type="ARBA" id="ARBA00047899"/>
    </source>
</evidence>
<dbReference type="InterPro" id="IPR005543">
    <property type="entry name" value="PASTA_dom"/>
</dbReference>
<keyword evidence="6" id="KW-0067">ATP-binding</keyword>
<evidence type="ECO:0000256" key="8">
    <source>
        <dbReference type="ARBA" id="ARBA00048679"/>
    </source>
</evidence>
<accession>A0A7R7DRT7</accession>
<protein>
    <recommendedName>
        <fullName evidence="1">non-specific serine/threonine protein kinase</fullName>
        <ecNumber evidence="1">2.7.11.1</ecNumber>
    </recommendedName>
</protein>
<dbReference type="FunFam" id="1.10.510.10:FF:000021">
    <property type="entry name" value="Serine/threonine protein kinase"/>
    <property type="match status" value="1"/>
</dbReference>
<evidence type="ECO:0000256" key="9">
    <source>
        <dbReference type="SAM" id="Phobius"/>
    </source>
</evidence>
<comment type="catalytic activity">
    <reaction evidence="8">
        <text>L-seryl-[protein] + ATP = O-phospho-L-seryl-[protein] + ADP + H(+)</text>
        <dbReference type="Rhea" id="RHEA:17989"/>
        <dbReference type="Rhea" id="RHEA-COMP:9863"/>
        <dbReference type="Rhea" id="RHEA-COMP:11604"/>
        <dbReference type="ChEBI" id="CHEBI:15378"/>
        <dbReference type="ChEBI" id="CHEBI:29999"/>
        <dbReference type="ChEBI" id="CHEBI:30616"/>
        <dbReference type="ChEBI" id="CHEBI:83421"/>
        <dbReference type="ChEBI" id="CHEBI:456216"/>
        <dbReference type="EC" id="2.7.11.1"/>
    </reaction>
</comment>
<dbReference type="RefSeq" id="WP_203962973.1">
    <property type="nucleotide sequence ID" value="NZ_AP023355.1"/>
</dbReference>
<evidence type="ECO:0000313" key="13">
    <source>
        <dbReference type="Proteomes" id="UP000611640"/>
    </source>
</evidence>
<feature type="domain" description="Protein kinase" evidence="10">
    <location>
        <begin position="18"/>
        <end position="304"/>
    </location>
</feature>
<evidence type="ECO:0000256" key="3">
    <source>
        <dbReference type="ARBA" id="ARBA00022679"/>
    </source>
</evidence>
<keyword evidence="4" id="KW-0547">Nucleotide-binding</keyword>